<dbReference type="OrthoDB" id="444809at2759"/>
<dbReference type="InterPro" id="IPR029188">
    <property type="entry name" value="Rrp14_N"/>
</dbReference>
<dbReference type="STRING" id="930990.A0A067M194"/>
<dbReference type="InterPro" id="IPR007019">
    <property type="entry name" value="SURF6"/>
</dbReference>
<feature type="domain" description="Ribosomal RNA-processing protein 14/surfeit locus protein 6 C-terminal" evidence="5">
    <location>
        <begin position="194"/>
        <end position="388"/>
    </location>
</feature>
<feature type="compositionally biased region" description="Basic and acidic residues" evidence="4">
    <location>
        <begin position="63"/>
        <end position="84"/>
    </location>
</feature>
<reference evidence="8" key="1">
    <citation type="journal article" date="2014" name="Proc. Natl. Acad. Sci. U.S.A.">
        <title>Extensive sampling of basidiomycete genomes demonstrates inadequacy of the white-rot/brown-rot paradigm for wood decay fungi.</title>
        <authorList>
            <person name="Riley R."/>
            <person name="Salamov A.A."/>
            <person name="Brown D.W."/>
            <person name="Nagy L.G."/>
            <person name="Floudas D."/>
            <person name="Held B.W."/>
            <person name="Levasseur A."/>
            <person name="Lombard V."/>
            <person name="Morin E."/>
            <person name="Otillar R."/>
            <person name="Lindquist E.A."/>
            <person name="Sun H."/>
            <person name="LaButti K.M."/>
            <person name="Schmutz J."/>
            <person name="Jabbour D."/>
            <person name="Luo H."/>
            <person name="Baker S.E."/>
            <person name="Pisabarro A.G."/>
            <person name="Walton J.D."/>
            <person name="Blanchette R.A."/>
            <person name="Henrissat B."/>
            <person name="Martin F."/>
            <person name="Cullen D."/>
            <person name="Hibbett D.S."/>
            <person name="Grigoriev I.V."/>
        </authorList>
    </citation>
    <scope>NUCLEOTIDE SEQUENCE [LARGE SCALE GENOMIC DNA]</scope>
    <source>
        <strain evidence="8">FD-172 SS1</strain>
    </source>
</reference>
<gene>
    <name evidence="7" type="ORF">BOTBODRAFT_148119</name>
</gene>
<feature type="compositionally biased region" description="Basic and acidic residues" evidence="4">
    <location>
        <begin position="422"/>
        <end position="432"/>
    </location>
</feature>
<evidence type="ECO:0000256" key="4">
    <source>
        <dbReference type="SAM" id="MobiDB-lite"/>
    </source>
</evidence>
<dbReference type="PANTHER" id="PTHR14369">
    <property type="entry name" value="SURFEIT LOCUS PROTEIN 6"/>
    <property type="match status" value="1"/>
</dbReference>
<dbReference type="AlphaFoldDB" id="A0A067M194"/>
<feature type="compositionally biased region" description="Basic and acidic residues" evidence="4">
    <location>
        <begin position="214"/>
        <end position="224"/>
    </location>
</feature>
<evidence type="ECO:0000259" key="6">
    <source>
        <dbReference type="Pfam" id="PF15459"/>
    </source>
</evidence>
<comment type="subcellular location">
    <subcellularLocation>
        <location evidence="1">Nucleus</location>
    </subcellularLocation>
</comment>
<feature type="region of interest" description="Disordered" evidence="4">
    <location>
        <begin position="175"/>
        <end position="255"/>
    </location>
</feature>
<organism evidence="7 8">
    <name type="scientific">Botryobasidium botryosum (strain FD-172 SS1)</name>
    <dbReference type="NCBI Taxonomy" id="930990"/>
    <lineage>
        <taxon>Eukaryota</taxon>
        <taxon>Fungi</taxon>
        <taxon>Dikarya</taxon>
        <taxon>Basidiomycota</taxon>
        <taxon>Agaricomycotina</taxon>
        <taxon>Agaricomycetes</taxon>
        <taxon>Cantharellales</taxon>
        <taxon>Botryobasidiaceae</taxon>
        <taxon>Botryobasidium</taxon>
    </lineage>
</organism>
<dbReference type="InterPro" id="IPR029190">
    <property type="entry name" value="Rrp14/SURF6_C"/>
</dbReference>
<evidence type="ECO:0008006" key="9">
    <source>
        <dbReference type="Google" id="ProtNLM"/>
    </source>
</evidence>
<feature type="compositionally biased region" description="Basic and acidic residues" evidence="4">
    <location>
        <begin position="343"/>
        <end position="361"/>
    </location>
</feature>
<feature type="compositionally biased region" description="Acidic residues" evidence="4">
    <location>
        <begin position="125"/>
        <end position="148"/>
    </location>
</feature>
<feature type="compositionally biased region" description="Basic and acidic residues" evidence="4">
    <location>
        <begin position="305"/>
        <end position="335"/>
    </location>
</feature>
<evidence type="ECO:0000256" key="3">
    <source>
        <dbReference type="ARBA" id="ARBA00023242"/>
    </source>
</evidence>
<accession>A0A067M194</accession>
<feature type="domain" description="Ribosomal RNA-processing protein 14 N-terminal" evidence="6">
    <location>
        <begin position="19"/>
        <end position="79"/>
    </location>
</feature>
<dbReference type="GO" id="GO:0005730">
    <property type="term" value="C:nucleolus"/>
    <property type="evidence" value="ECO:0007669"/>
    <property type="project" value="TreeGrafter"/>
</dbReference>
<dbReference type="GO" id="GO:0042274">
    <property type="term" value="P:ribosomal small subunit biogenesis"/>
    <property type="evidence" value="ECO:0007669"/>
    <property type="project" value="TreeGrafter"/>
</dbReference>
<comment type="similarity">
    <text evidence="2">Belongs to the SURF6 family.</text>
</comment>
<dbReference type="Pfam" id="PF15459">
    <property type="entry name" value="RRP14"/>
    <property type="match status" value="1"/>
</dbReference>
<name>A0A067M194_BOTB1</name>
<feature type="region of interest" description="Disordered" evidence="4">
    <location>
        <begin position="51"/>
        <end position="159"/>
    </location>
</feature>
<proteinExistence type="inferred from homology"/>
<keyword evidence="3" id="KW-0539">Nucleus</keyword>
<evidence type="ECO:0000256" key="1">
    <source>
        <dbReference type="ARBA" id="ARBA00004123"/>
    </source>
</evidence>
<dbReference type="GO" id="GO:0003677">
    <property type="term" value="F:DNA binding"/>
    <property type="evidence" value="ECO:0007669"/>
    <property type="project" value="TreeGrafter"/>
</dbReference>
<evidence type="ECO:0000313" key="8">
    <source>
        <dbReference type="Proteomes" id="UP000027195"/>
    </source>
</evidence>
<feature type="region of interest" description="Disordered" evidence="4">
    <location>
        <begin position="293"/>
        <end position="432"/>
    </location>
</feature>
<dbReference type="HOGENOM" id="CLU_029148_1_0_1"/>
<protein>
    <recommendedName>
        <fullName evidence="9">Ribosomal RNA-processing protein 14/surfeit locus protein 6 C-terminal domain-containing protein</fullName>
    </recommendedName>
</protein>
<dbReference type="Proteomes" id="UP000027195">
    <property type="component" value="Unassembled WGS sequence"/>
</dbReference>
<dbReference type="InParanoid" id="A0A067M194"/>
<dbReference type="PANTHER" id="PTHR14369:SF0">
    <property type="entry name" value="SURFEIT LOCUS PROTEIN 6"/>
    <property type="match status" value="1"/>
</dbReference>
<evidence type="ECO:0000256" key="2">
    <source>
        <dbReference type="ARBA" id="ARBA00005904"/>
    </source>
</evidence>
<evidence type="ECO:0000259" key="5">
    <source>
        <dbReference type="Pfam" id="PF04935"/>
    </source>
</evidence>
<feature type="compositionally biased region" description="Basic and acidic residues" evidence="4">
    <location>
        <begin position="379"/>
        <end position="403"/>
    </location>
</feature>
<dbReference type="GO" id="GO:0042273">
    <property type="term" value="P:ribosomal large subunit biogenesis"/>
    <property type="evidence" value="ECO:0007669"/>
    <property type="project" value="TreeGrafter"/>
</dbReference>
<dbReference type="EMBL" id="KL198077">
    <property type="protein sequence ID" value="KDQ09538.1"/>
    <property type="molecule type" value="Genomic_DNA"/>
</dbReference>
<dbReference type="Pfam" id="PF04935">
    <property type="entry name" value="SURF6"/>
    <property type="match status" value="1"/>
</dbReference>
<sequence>MSTATTAAATAPDVLRANLERHNATFESLLKLIPPKYYIPPSDDVIASKFMKNSKKRSAPKQAIKEATKKAKRDKLDPANHKTLLDIQEEAAAQKKSQAKGKGKQKADADSDSDSVHVAPMDLDLGSDADGAEDDDSPEKGDEGEEDAGQANIVPMAASGGIAALREKLHSRISTLRKNRGIDDDEDEAGSRAELLEERGRKARLRENRRKATKERIRAEDAAKGKKKDHQPQGNQSKVNLIVPDTPGPSSSSALTNVTFNALKAHSANKKLKSGAAAALAVSSDPHTALAQLSARASKRAALPAEKRAEIEEKEKWAKAEIRAEGGKVRDDVGRLKKAVKRKEKEKTKSKKTWDERKEQLEAAQAAKQKKRTDNIALRNERRKDARKGIKPKSDKSKGRPGFEGKSFGSKNKAGKGGKPGSGDRKSGSSKK</sequence>
<keyword evidence="8" id="KW-1185">Reference proteome</keyword>
<dbReference type="GO" id="GO:0003723">
    <property type="term" value="F:RNA binding"/>
    <property type="evidence" value="ECO:0007669"/>
    <property type="project" value="TreeGrafter"/>
</dbReference>
<evidence type="ECO:0000313" key="7">
    <source>
        <dbReference type="EMBL" id="KDQ09538.1"/>
    </source>
</evidence>
<feature type="compositionally biased region" description="Basic and acidic residues" evidence="4">
    <location>
        <begin position="189"/>
        <end position="200"/>
    </location>
</feature>
<feature type="compositionally biased region" description="Basic residues" evidence="4">
    <location>
        <begin position="201"/>
        <end position="213"/>
    </location>
</feature>